<evidence type="ECO:0000313" key="14">
    <source>
        <dbReference type="Proteomes" id="UP000178911"/>
    </source>
</evidence>
<proteinExistence type="inferred from homology"/>
<feature type="binding site" evidence="11">
    <location>
        <position position="187"/>
    </location>
    <ligand>
        <name>alpha-D-mannose 1-phosphate</name>
        <dbReference type="ChEBI" id="CHEBI:58409"/>
    </ligand>
</feature>
<name>A0A1F8GEJ7_9BACT</name>
<keyword evidence="8 12" id="KW-0460">Magnesium</keyword>
<feature type="binding site" evidence="12">
    <location>
        <position position="18"/>
    </location>
    <ligand>
        <name>Mg(2+)</name>
        <dbReference type="ChEBI" id="CHEBI:18420"/>
        <label>1</label>
    </ligand>
</feature>
<evidence type="ECO:0000256" key="3">
    <source>
        <dbReference type="ARBA" id="ARBA00009736"/>
    </source>
</evidence>
<dbReference type="PANTHER" id="PTHR10466:SF0">
    <property type="entry name" value="PHOSPHOMANNOMUTASE"/>
    <property type="match status" value="1"/>
</dbReference>
<evidence type="ECO:0000256" key="6">
    <source>
        <dbReference type="ARBA" id="ARBA00022490"/>
    </source>
</evidence>
<keyword evidence="9" id="KW-0413">Isomerase</keyword>
<dbReference type="STRING" id="1802695.A3A13_01960"/>
<feature type="binding site" evidence="12">
    <location>
        <position position="220"/>
    </location>
    <ligand>
        <name>Mg(2+)</name>
        <dbReference type="ChEBI" id="CHEBI:18420"/>
        <label>1</label>
    </ligand>
</feature>
<dbReference type="GO" id="GO:0004615">
    <property type="term" value="F:phosphomannomutase activity"/>
    <property type="evidence" value="ECO:0007669"/>
    <property type="project" value="UniProtKB-EC"/>
</dbReference>
<comment type="caution">
    <text evidence="13">The sequence shown here is derived from an EMBL/GenBank/DDBJ whole genome shotgun (WGS) entry which is preliminary data.</text>
</comment>
<gene>
    <name evidence="13" type="ORF">A3A13_01960</name>
</gene>
<dbReference type="InterPro" id="IPR005002">
    <property type="entry name" value="PMM"/>
</dbReference>
<comment type="cofactor">
    <cofactor evidence="12">
        <name>Mg(2+)</name>
        <dbReference type="ChEBI" id="CHEBI:18420"/>
    </cofactor>
</comment>
<dbReference type="UniPathway" id="UPA00126">
    <property type="reaction ID" value="UER00424"/>
</dbReference>
<feature type="binding site" evidence="11">
    <location>
        <position position="189"/>
    </location>
    <ligand>
        <name>alpha-D-mannose 1-phosphate</name>
        <dbReference type="ChEBI" id="CHEBI:58409"/>
    </ligand>
</feature>
<dbReference type="InterPro" id="IPR006379">
    <property type="entry name" value="HAD-SF_hydro_IIB"/>
</dbReference>
<keyword evidence="6" id="KW-0963">Cytoplasm</keyword>
<feature type="active site" description="Nucleophile" evidence="10">
    <location>
        <position position="16"/>
    </location>
</feature>
<dbReference type="Gene3D" id="3.40.50.1000">
    <property type="entry name" value="HAD superfamily/HAD-like"/>
    <property type="match status" value="1"/>
</dbReference>
<organism evidence="13 14">
    <name type="scientific">Candidatus Yanofskybacteria bacterium RIFCSPLOWO2_01_FULL_43_22</name>
    <dbReference type="NCBI Taxonomy" id="1802695"/>
    <lineage>
        <taxon>Bacteria</taxon>
        <taxon>Candidatus Yanofskyibacteriota</taxon>
    </lineage>
</organism>
<evidence type="ECO:0000256" key="9">
    <source>
        <dbReference type="ARBA" id="ARBA00023235"/>
    </source>
</evidence>
<evidence type="ECO:0000256" key="2">
    <source>
        <dbReference type="ARBA" id="ARBA00004699"/>
    </source>
</evidence>
<reference evidence="13 14" key="1">
    <citation type="journal article" date="2016" name="Nat. Commun.">
        <title>Thousands of microbial genomes shed light on interconnected biogeochemical processes in an aquifer system.</title>
        <authorList>
            <person name="Anantharaman K."/>
            <person name="Brown C.T."/>
            <person name="Hug L.A."/>
            <person name="Sharon I."/>
            <person name="Castelle C.J."/>
            <person name="Probst A.J."/>
            <person name="Thomas B.C."/>
            <person name="Singh A."/>
            <person name="Wilkins M.J."/>
            <person name="Karaoz U."/>
            <person name="Brodie E.L."/>
            <person name="Williams K.H."/>
            <person name="Hubbard S.S."/>
            <person name="Banfield J.F."/>
        </authorList>
    </citation>
    <scope>NUCLEOTIDE SEQUENCE [LARGE SCALE GENOMIC DNA]</scope>
</reference>
<feature type="binding site" evidence="11">
    <location>
        <position position="135"/>
    </location>
    <ligand>
        <name>alpha-D-mannose 1-phosphate</name>
        <dbReference type="ChEBI" id="CHEBI:58409"/>
    </ligand>
</feature>
<feature type="binding site" evidence="12">
    <location>
        <position position="16"/>
    </location>
    <ligand>
        <name>Mg(2+)</name>
        <dbReference type="ChEBI" id="CHEBI:18420"/>
        <label>1</label>
    </ligand>
</feature>
<comment type="pathway">
    <text evidence="2">Nucleotide-sugar biosynthesis; GDP-alpha-D-mannose biosynthesis; alpha-D-mannose 1-phosphate from D-fructose 6-phosphate: step 2/2.</text>
</comment>
<protein>
    <recommendedName>
        <fullName evidence="5">phosphomannomutase</fullName>
        <ecNumber evidence="5">5.4.2.8</ecNumber>
    </recommendedName>
</protein>
<dbReference type="EC" id="5.4.2.8" evidence="5"/>
<comment type="subunit">
    <text evidence="4">Homodimer.</text>
</comment>
<comment type="subcellular location">
    <subcellularLocation>
        <location evidence="1">Cytoplasm</location>
    </subcellularLocation>
</comment>
<evidence type="ECO:0000313" key="13">
    <source>
        <dbReference type="EMBL" id="OGN23805.1"/>
    </source>
</evidence>
<dbReference type="SUPFAM" id="SSF56784">
    <property type="entry name" value="HAD-like"/>
    <property type="match status" value="1"/>
</dbReference>
<dbReference type="EMBL" id="MGKJ01000015">
    <property type="protein sequence ID" value="OGN23805.1"/>
    <property type="molecule type" value="Genomic_DNA"/>
</dbReference>
<dbReference type="GO" id="GO:0006013">
    <property type="term" value="P:mannose metabolic process"/>
    <property type="evidence" value="ECO:0007669"/>
    <property type="project" value="TreeGrafter"/>
</dbReference>
<dbReference type="GO" id="GO:0016791">
    <property type="term" value="F:phosphatase activity"/>
    <property type="evidence" value="ECO:0007669"/>
    <property type="project" value="UniProtKB-ARBA"/>
</dbReference>
<dbReference type="Pfam" id="PF03332">
    <property type="entry name" value="PMM"/>
    <property type="match status" value="1"/>
</dbReference>
<evidence type="ECO:0000256" key="10">
    <source>
        <dbReference type="PIRSR" id="PIRSR605002-1"/>
    </source>
</evidence>
<dbReference type="GO" id="GO:0009298">
    <property type="term" value="P:GDP-mannose biosynthetic process"/>
    <property type="evidence" value="ECO:0007669"/>
    <property type="project" value="UniProtKB-UniPathway"/>
</dbReference>
<keyword evidence="7 12" id="KW-0479">Metal-binding</keyword>
<comment type="similarity">
    <text evidence="3">Belongs to the eukaryotic PMM family.</text>
</comment>
<feature type="active site" description="Proton donor/acceptor" evidence="10">
    <location>
        <position position="18"/>
    </location>
</feature>
<dbReference type="InterPro" id="IPR023214">
    <property type="entry name" value="HAD_sf"/>
</dbReference>
<dbReference type="GO" id="GO:0046872">
    <property type="term" value="F:metal ion binding"/>
    <property type="evidence" value="ECO:0007669"/>
    <property type="project" value="UniProtKB-KW"/>
</dbReference>
<dbReference type="GO" id="GO:0005829">
    <property type="term" value="C:cytosol"/>
    <property type="evidence" value="ECO:0007669"/>
    <property type="project" value="TreeGrafter"/>
</dbReference>
<dbReference type="InterPro" id="IPR036412">
    <property type="entry name" value="HAD-like_sf"/>
</dbReference>
<evidence type="ECO:0000256" key="11">
    <source>
        <dbReference type="PIRSR" id="PIRSR605002-2"/>
    </source>
</evidence>
<accession>A0A1F8GEJ7</accession>
<dbReference type="AlphaFoldDB" id="A0A1F8GEJ7"/>
<evidence type="ECO:0000256" key="7">
    <source>
        <dbReference type="ARBA" id="ARBA00022723"/>
    </source>
</evidence>
<evidence type="ECO:0000256" key="1">
    <source>
        <dbReference type="ARBA" id="ARBA00004496"/>
    </source>
</evidence>
<dbReference type="Gene3D" id="3.30.1240.20">
    <property type="match status" value="1"/>
</dbReference>
<evidence type="ECO:0000256" key="4">
    <source>
        <dbReference type="ARBA" id="ARBA00011738"/>
    </source>
</evidence>
<dbReference type="Proteomes" id="UP000178911">
    <property type="component" value="Unassembled WGS sequence"/>
</dbReference>
<dbReference type="PANTHER" id="PTHR10466">
    <property type="entry name" value="PHOSPHOMANNOMUTASE"/>
    <property type="match status" value="1"/>
</dbReference>
<sequence>MLNFSLSKGKQLIVFDLDGTLTESKAEIDGEMASLLAKLLEAQKVAVIGGGKFEQFQLQLLSKLFVPEEFLTNLFLFPVTATTFYKHTNNKWTEIYNQNFSNEEKEEILSALETTFRELNYKHPEKTYGELIEDRGGQITFSILGQEAPTDLKEKWNKTNPNIRLKIEEILQKHLPNMEVKVAGLTSLDITRKGVDKGYGIKQISNYSGVPLKDILFVGDAFSHEGNDEPALRLGVSCFEVKNIEDTKNLIRRLLLQ</sequence>
<evidence type="ECO:0000256" key="12">
    <source>
        <dbReference type="PIRSR" id="PIRSR605002-3"/>
    </source>
</evidence>
<dbReference type="GO" id="GO:0006487">
    <property type="term" value="P:protein N-linked glycosylation"/>
    <property type="evidence" value="ECO:0007669"/>
    <property type="project" value="TreeGrafter"/>
</dbReference>
<evidence type="ECO:0000256" key="8">
    <source>
        <dbReference type="ARBA" id="ARBA00022842"/>
    </source>
</evidence>
<evidence type="ECO:0000256" key="5">
    <source>
        <dbReference type="ARBA" id="ARBA00012730"/>
    </source>
</evidence>
<dbReference type="NCBIfam" id="TIGR01484">
    <property type="entry name" value="HAD-SF-IIB"/>
    <property type="match status" value="1"/>
</dbReference>
<dbReference type="InterPro" id="IPR043169">
    <property type="entry name" value="PMM_cap"/>
</dbReference>